<evidence type="ECO:0000256" key="1">
    <source>
        <dbReference type="ARBA" id="ARBA00004167"/>
    </source>
</evidence>
<evidence type="ECO:0000256" key="2">
    <source>
        <dbReference type="ARBA" id="ARBA00022692"/>
    </source>
</evidence>
<evidence type="ECO:0000256" key="4">
    <source>
        <dbReference type="ARBA" id="ARBA00023136"/>
    </source>
</evidence>
<comment type="subcellular location">
    <subcellularLocation>
        <location evidence="1">Membrane</location>
        <topology evidence="1">Single-pass membrane protein</topology>
    </subcellularLocation>
</comment>
<keyword evidence="7" id="KW-1185">Reference proteome</keyword>
<evidence type="ECO:0000256" key="3">
    <source>
        <dbReference type="ARBA" id="ARBA00022989"/>
    </source>
</evidence>
<dbReference type="InterPro" id="IPR053022">
    <property type="entry name" value="Chloroplast_translocon_comp"/>
</dbReference>
<protein>
    <recommendedName>
        <fullName evidence="5">Translocation and assembly module TamB C-terminal domain-containing protein</fullName>
    </recommendedName>
</protein>
<reference evidence="6" key="1">
    <citation type="submission" date="2019-10" db="EMBL/GenBank/DDBJ databases">
        <title>Draft genome sequece of Microseira wollei NIES-4236.</title>
        <authorList>
            <person name="Yamaguchi H."/>
            <person name="Suzuki S."/>
            <person name="Kawachi M."/>
        </authorList>
    </citation>
    <scope>NUCLEOTIDE SEQUENCE</scope>
    <source>
        <strain evidence="6">NIES-4236</strain>
    </source>
</reference>
<sequence>MRFNPAGTPQIGNFDLNVAAQDLNLRSLPLNLPNNIALAGRADFSGRVSGTLTNPNVNGQLELRNLVVNNLAFESPLRGNIQTQQGRGVGLDLAGTRDRIALQLDRNNRPETFLIQRDGAVAEGRMQGDELIANLRNLPIELVRNTIGLPPALANQQVSGTVSGNFTLNLNDFSVSGNNVAFSNAQIGKLTGYQIAGGSFNYRNGRLEITGGELQRGDSRYAFTGRLIQTPAGPQFDGIIQVTQGDIQEVLKVARLFNLLDFEQGRGQRYARAAAVQLPSVGVPGERLENQLRRFSEIEALRQQQREIARQASPLPTLDDLEKLTGTFSGSIEVANAAPSELRNLRLSYNLQGQNWRLDEYRIKLDRVIAQGSFANGIFTVSPLRIETEQSLLAFSGNLGLQQQAGQLEVRNFPVAVLRNFVPLPFDLTGNLNANATLSGNLANPQVSGNLELVGGTLNQTQVQSARADFDYNNARLDFQSQVLVAGPEPINIRGSVPYELPFAAVKPDSDRITLDVSLQNEGLALLNLFTRRQVEWVSGVGQLQLQVGGTLQQPVLTGFATVQNATLRAQLLQGQPLTNVTGTVRFERDRIIISPQEPLQGQYSQGQVVLGGVLPITSPLSRNDPDAANPLTVTLNQLALNLRGLYQGQANGNVAITGTALNPDNPPTIGGSVELTNGRVFLSQAGDGSTPAAGGGGTGGEGNIIPEFNNLLLTLGRGVAVAQPPILSFQARGNLTINGSLNNIQPDGIIRLESGQVNLFAAQFNLARGYNNTAEFTPDRKLDPLLNVRLTTTVPEVTRSRLPSTNVASEISDDLSTDAGALRTVRIQATIIGPASQITDNLELTSNPQRTREEIVSLIGGGFIQTLGQGTESSLGLANLAGSVILPGLQSTISSIGQAIGLSELRIFPTAITSERGRDQSNSTLGLAAEAGIDITNNLSASVLRILTSNQPTQFNLRYRINNEFLLRGSTDFSGDTRAVIEFERRF</sequence>
<dbReference type="AlphaFoldDB" id="A0AAV3XJU7"/>
<organism evidence="6 7">
    <name type="scientific">Microseira wollei NIES-4236</name>
    <dbReference type="NCBI Taxonomy" id="2530354"/>
    <lineage>
        <taxon>Bacteria</taxon>
        <taxon>Bacillati</taxon>
        <taxon>Cyanobacteriota</taxon>
        <taxon>Cyanophyceae</taxon>
        <taxon>Oscillatoriophycideae</taxon>
        <taxon>Aerosakkonematales</taxon>
        <taxon>Aerosakkonemataceae</taxon>
        <taxon>Microseira</taxon>
    </lineage>
</organism>
<keyword evidence="2" id="KW-0812">Transmembrane</keyword>
<gene>
    <name evidence="6" type="ORF">MiSe_66770</name>
</gene>
<evidence type="ECO:0000313" key="7">
    <source>
        <dbReference type="Proteomes" id="UP001050975"/>
    </source>
</evidence>
<dbReference type="PANTHER" id="PTHR34457">
    <property type="entry name" value="EMBRYO DEFECTIVE 2410"/>
    <property type="match status" value="1"/>
</dbReference>
<dbReference type="GO" id="GO:0009306">
    <property type="term" value="P:protein secretion"/>
    <property type="evidence" value="ECO:0007669"/>
    <property type="project" value="InterPro"/>
</dbReference>
<keyword evidence="3" id="KW-1133">Transmembrane helix</keyword>
<dbReference type="InterPro" id="IPR007452">
    <property type="entry name" value="TamB_C"/>
</dbReference>
<dbReference type="GO" id="GO:0005886">
    <property type="term" value="C:plasma membrane"/>
    <property type="evidence" value="ECO:0007669"/>
    <property type="project" value="InterPro"/>
</dbReference>
<keyword evidence="4" id="KW-0472">Membrane</keyword>
<accession>A0AAV3XJU7</accession>
<feature type="domain" description="Translocation and assembly module TamB C-terminal" evidence="5">
    <location>
        <begin position="600"/>
        <end position="988"/>
    </location>
</feature>
<evidence type="ECO:0000259" key="5">
    <source>
        <dbReference type="Pfam" id="PF04357"/>
    </source>
</evidence>
<dbReference type="EMBL" id="BLAY01000137">
    <property type="protein sequence ID" value="GET41863.1"/>
    <property type="molecule type" value="Genomic_DNA"/>
</dbReference>
<name>A0AAV3XJU7_9CYAN</name>
<comment type="caution">
    <text evidence="6">The sequence shown here is derived from an EMBL/GenBank/DDBJ whole genome shotgun (WGS) entry which is preliminary data.</text>
</comment>
<dbReference type="PANTHER" id="PTHR34457:SF3">
    <property type="entry name" value="PROTEIN TIC236, CHLOROPLASTIC"/>
    <property type="match status" value="1"/>
</dbReference>
<dbReference type="Pfam" id="PF04357">
    <property type="entry name" value="TamB"/>
    <property type="match status" value="1"/>
</dbReference>
<evidence type="ECO:0000313" key="6">
    <source>
        <dbReference type="EMBL" id="GET41863.1"/>
    </source>
</evidence>
<dbReference type="Proteomes" id="UP001050975">
    <property type="component" value="Unassembled WGS sequence"/>
</dbReference>
<proteinExistence type="predicted"/>